<evidence type="ECO:0000256" key="8">
    <source>
        <dbReference type="ARBA" id="ARBA00022989"/>
    </source>
</evidence>
<name>A0A024G2Y5_9STRA</name>
<dbReference type="GO" id="GO:0052917">
    <property type="term" value="F:dol-P-Man:Man(7)GlcNAc(2)-PP-Dol alpha-1,6-mannosyltransferase activity"/>
    <property type="evidence" value="ECO:0007669"/>
    <property type="project" value="UniProtKB-EC"/>
</dbReference>
<keyword evidence="5" id="KW-0808">Transferase</keyword>
<comment type="function">
    <text evidence="10">Mannosyltransferase that operates in the biosynthetic pathway of dolichol-linked oligosaccharides, the glycan precursors employed in protein asparagine (N)-glycosylation. The assembly of dolichol-linked oligosaccharides begins on the cytosolic side of the endoplasmic reticulum membrane and finishes in its lumen. The sequential addition of sugars to dolichol pyrophosphate produces dolichol-linked oligosaccharides containing fourteen sugars, including two GlcNAcs, nine mannoses and three glucoses. Once assembled, the oligosaccharide is transferred from the lipid to nascent proteins by oligosaccharyltransferases. In the lumen of the endoplasmic reticulum, adds the eighth mannose residue in an alpha-1,6 linkage onto Man(7)GlcNAc(2)-PP-dolichol to produce Man(8)GlcNAc(2)-PP-dolichol.</text>
</comment>
<evidence type="ECO:0000256" key="4">
    <source>
        <dbReference type="ARBA" id="ARBA00022676"/>
    </source>
</evidence>
<accession>A0A024G2Y5</accession>
<comment type="similarity">
    <text evidence="3 12">Belongs to the glycosyltransferase 22 family.</text>
</comment>
<evidence type="ECO:0000256" key="5">
    <source>
        <dbReference type="ARBA" id="ARBA00022679"/>
    </source>
</evidence>
<feature type="transmembrane region" description="Helical" evidence="12">
    <location>
        <begin position="366"/>
        <end position="388"/>
    </location>
</feature>
<proteinExistence type="inferred from homology"/>
<dbReference type="InParanoid" id="A0A024G2Y5"/>
<dbReference type="Proteomes" id="UP000053237">
    <property type="component" value="Unassembled WGS sequence"/>
</dbReference>
<evidence type="ECO:0000256" key="2">
    <source>
        <dbReference type="ARBA" id="ARBA00004922"/>
    </source>
</evidence>
<comment type="catalytic activity">
    <reaction evidence="11">
        <text>an alpha-D-Man-(1-&gt;2)-alpha-D-Man-(1-&gt;2)-alpha-D-Man-(1-&gt;3)-[alpha-D-Man-(1-&gt;2)-alpha-D-Man-(1-&gt;3)-alpha-D-Man-(1-&gt;6)]-beta-D-Man-(1-&gt;4)-beta-D-GlcNAc-(1-&gt;4)-alpha-D-GlcNAc-diphospho-di-trans,poly-cis-dolichol + a di-trans,poly-cis-dolichyl beta-D-mannosyl phosphate = an alpha-D-Man-(1-&gt;2)-alpha-D-Man-(1-&gt;2)-alpha-D-Man-(1-&gt;3)-[alpha-D-Man-(1-&gt;2)-alpha-D-Man-(1-&gt;3)-[alpha-D-Man-(1-&gt;6)]-alpha-D-Man-(1-&gt;6)]-beta-D-Man-(1-&gt;4)-beta-D-GlcNAc-(1-&gt;4)-alpha-D-GlcNAc-diphospho-di-trans,poly-cis-dolichol + a di-trans,poly-cis-dolichyl phosphate + H(+)</text>
        <dbReference type="Rhea" id="RHEA:29535"/>
        <dbReference type="Rhea" id="RHEA-COMP:19498"/>
        <dbReference type="Rhea" id="RHEA-COMP:19501"/>
        <dbReference type="Rhea" id="RHEA-COMP:19518"/>
        <dbReference type="Rhea" id="RHEA-COMP:19519"/>
        <dbReference type="ChEBI" id="CHEBI:15378"/>
        <dbReference type="ChEBI" id="CHEBI:57683"/>
        <dbReference type="ChEBI" id="CHEBI:58211"/>
        <dbReference type="ChEBI" id="CHEBI:132517"/>
        <dbReference type="ChEBI" id="CHEBI:132519"/>
        <dbReference type="EC" id="2.4.1.260"/>
    </reaction>
    <physiologicalReaction direction="left-to-right" evidence="11">
        <dbReference type="Rhea" id="RHEA:29536"/>
    </physiologicalReaction>
</comment>
<dbReference type="GO" id="GO:0005789">
    <property type="term" value="C:endoplasmic reticulum membrane"/>
    <property type="evidence" value="ECO:0007669"/>
    <property type="project" value="UniProtKB-SubCell"/>
</dbReference>
<feature type="transmembrane region" description="Helical" evidence="12">
    <location>
        <begin position="337"/>
        <end position="354"/>
    </location>
</feature>
<dbReference type="PANTHER" id="PTHR22760:SF1">
    <property type="entry name" value="DOL-P-MAN:MAN(7)GLCNAC(2)-PP-DOL ALPHA-1,6-MANNOSYLTRANSFERASE"/>
    <property type="match status" value="1"/>
</dbReference>
<feature type="transmembrane region" description="Helical" evidence="12">
    <location>
        <begin position="141"/>
        <end position="162"/>
    </location>
</feature>
<feature type="transmembrane region" description="Helical" evidence="12">
    <location>
        <begin position="309"/>
        <end position="331"/>
    </location>
</feature>
<dbReference type="PANTHER" id="PTHR22760">
    <property type="entry name" value="GLYCOSYLTRANSFERASE"/>
    <property type="match status" value="1"/>
</dbReference>
<evidence type="ECO:0000256" key="6">
    <source>
        <dbReference type="ARBA" id="ARBA00022692"/>
    </source>
</evidence>
<comment type="subcellular location">
    <subcellularLocation>
        <location evidence="1 12">Endoplasmic reticulum membrane</location>
        <topology evidence="1 12">Multi-pass membrane protein</topology>
    </subcellularLocation>
</comment>
<dbReference type="InterPro" id="IPR005599">
    <property type="entry name" value="GPI_mannosylTrfase"/>
</dbReference>
<keyword evidence="7 12" id="KW-0256">Endoplasmic reticulum</keyword>
<feature type="transmembrane region" description="Helical" evidence="12">
    <location>
        <begin position="213"/>
        <end position="233"/>
    </location>
</feature>
<evidence type="ECO:0000256" key="9">
    <source>
        <dbReference type="ARBA" id="ARBA00023136"/>
    </source>
</evidence>
<dbReference type="UniPathway" id="UPA00378"/>
<feature type="transmembrane region" description="Helical" evidence="12">
    <location>
        <begin position="263"/>
        <end position="288"/>
    </location>
</feature>
<dbReference type="EC" id="2.4.1.-" evidence="12"/>
<comment type="pathway">
    <text evidence="2">Protein modification; protein glycosylation.</text>
</comment>
<evidence type="ECO:0000256" key="1">
    <source>
        <dbReference type="ARBA" id="ARBA00004477"/>
    </source>
</evidence>
<evidence type="ECO:0000256" key="3">
    <source>
        <dbReference type="ARBA" id="ARBA00007063"/>
    </source>
</evidence>
<gene>
    <name evidence="13" type="ORF">BN9_016610</name>
</gene>
<keyword evidence="4 12" id="KW-0328">Glycosyltransferase</keyword>
<evidence type="ECO:0000313" key="14">
    <source>
        <dbReference type="Proteomes" id="UP000053237"/>
    </source>
</evidence>
<evidence type="ECO:0000256" key="10">
    <source>
        <dbReference type="ARBA" id="ARBA00044721"/>
    </source>
</evidence>
<evidence type="ECO:0000256" key="12">
    <source>
        <dbReference type="RuleBase" id="RU363075"/>
    </source>
</evidence>
<evidence type="ECO:0000256" key="11">
    <source>
        <dbReference type="ARBA" id="ARBA00048899"/>
    </source>
</evidence>
<feature type="transmembrane region" description="Helical" evidence="12">
    <location>
        <begin position="62"/>
        <end position="80"/>
    </location>
</feature>
<dbReference type="GO" id="GO:0006487">
    <property type="term" value="P:protein N-linked glycosylation"/>
    <property type="evidence" value="ECO:0007669"/>
    <property type="project" value="TreeGrafter"/>
</dbReference>
<keyword evidence="14" id="KW-1185">Reference proteome</keyword>
<dbReference type="Pfam" id="PF03901">
    <property type="entry name" value="Glyco_transf_22"/>
    <property type="match status" value="1"/>
</dbReference>
<reference evidence="13 14" key="1">
    <citation type="submission" date="2012-05" db="EMBL/GenBank/DDBJ databases">
        <title>Recombination and specialization in a pathogen metapopulation.</title>
        <authorList>
            <person name="Gardiner A."/>
            <person name="Kemen E."/>
            <person name="Schultz-Larsen T."/>
            <person name="MacLean D."/>
            <person name="Van Oosterhout C."/>
            <person name="Jones J.D.G."/>
        </authorList>
    </citation>
    <scope>NUCLEOTIDE SEQUENCE [LARGE SCALE GENOMIC DNA]</scope>
    <source>
        <strain evidence="13 14">Ac Nc2</strain>
    </source>
</reference>
<keyword evidence="9 12" id="KW-0472">Membrane</keyword>
<evidence type="ECO:0000256" key="7">
    <source>
        <dbReference type="ARBA" id="ARBA00022824"/>
    </source>
</evidence>
<dbReference type="STRING" id="65357.A0A024G2Y5"/>
<dbReference type="EMBL" id="CAIX01000012">
    <property type="protein sequence ID" value="CCI40877.1"/>
    <property type="molecule type" value="Genomic_DNA"/>
</dbReference>
<organism evidence="13 14">
    <name type="scientific">Albugo candida</name>
    <dbReference type="NCBI Taxonomy" id="65357"/>
    <lineage>
        <taxon>Eukaryota</taxon>
        <taxon>Sar</taxon>
        <taxon>Stramenopiles</taxon>
        <taxon>Oomycota</taxon>
        <taxon>Peronosporomycetes</taxon>
        <taxon>Albuginales</taxon>
        <taxon>Albuginaceae</taxon>
        <taxon>Albugo</taxon>
    </lineage>
</organism>
<dbReference type="OrthoDB" id="19039at2759"/>
<sequence>MRSIIDWSDALAFTICMLHIAVCPYTKVEESFNLQATHDFLLNGLTAPLNATNFDHITFPGVVPRTFIGAICLTVLSYPIKYVLYDMIQCCSIWSIQIIVRCMLAFAGWIALCALKRSISSRFGKDTATCFILICSSQFHLFYYLGRTLPNMFAFILILFGYSAWLKNDPKSVIWLFVFTTIIFRSDTSFLFAPILLNLLVTNAISFWKTIQHGLIASFIALFVTISVDSYYWNRWVWPEGEVLWYNTVQNKSHEWGTMPFLWYFYSALPRTLLTTVCLLPFGVSPLLSAAVSCRSYQQLRELFSVFPLFDWTCVGILGPVLLYIALYSFLPHKETRFIFSTIPVFNLVSAIGMTRIYRRRIKRQWPFIVAVTLLAIASFGVIIFIAISRVNYPGGRALAWLHEVASHESSSLKSVYIDTAAAINGVSRFGEIYRPNWTYVKDEDVDLDRDWFAFDYIISIKSLGKIPANKKRSIVKMGSSSGLNENDIGWWYLRFLVKAPELLVYNVTQKNG</sequence>
<dbReference type="AlphaFoldDB" id="A0A024G2Y5"/>
<keyword evidence="8 12" id="KW-1133">Transmembrane helix</keyword>
<protein>
    <recommendedName>
        <fullName evidence="12">Mannosyltransferase</fullName>
        <ecNumber evidence="12">2.4.1.-</ecNumber>
    </recommendedName>
</protein>
<keyword evidence="6 12" id="KW-0812">Transmembrane</keyword>
<comment type="caution">
    <text evidence="13">The sequence shown here is derived from an EMBL/GenBank/DDBJ whole genome shotgun (WGS) entry which is preliminary data.</text>
</comment>
<feature type="transmembrane region" description="Helical" evidence="12">
    <location>
        <begin position="174"/>
        <end position="201"/>
    </location>
</feature>
<feature type="transmembrane region" description="Helical" evidence="12">
    <location>
        <begin position="92"/>
        <end position="115"/>
    </location>
</feature>
<evidence type="ECO:0000313" key="13">
    <source>
        <dbReference type="EMBL" id="CCI40877.1"/>
    </source>
</evidence>